<evidence type="ECO:0000313" key="2">
    <source>
        <dbReference type="EMBL" id="KAL0913084.1"/>
    </source>
</evidence>
<name>A0ABD0UJX3_DENTH</name>
<proteinExistence type="predicted"/>
<evidence type="ECO:0000256" key="1">
    <source>
        <dbReference type="SAM" id="MobiDB-lite"/>
    </source>
</evidence>
<feature type="region of interest" description="Disordered" evidence="1">
    <location>
        <begin position="80"/>
        <end position="105"/>
    </location>
</feature>
<evidence type="ECO:0000313" key="3">
    <source>
        <dbReference type="Proteomes" id="UP001552299"/>
    </source>
</evidence>
<gene>
    <name evidence="2" type="ORF">M5K25_016516</name>
</gene>
<dbReference type="Proteomes" id="UP001552299">
    <property type="component" value="Unassembled WGS sequence"/>
</dbReference>
<comment type="caution">
    <text evidence="2">The sequence shown here is derived from an EMBL/GenBank/DDBJ whole genome shotgun (WGS) entry which is preliminary data.</text>
</comment>
<dbReference type="AlphaFoldDB" id="A0ABD0UJX3"/>
<protein>
    <submittedName>
        <fullName evidence="2">Uncharacterized protein</fullName>
    </submittedName>
</protein>
<dbReference type="EMBL" id="JANQDX010000013">
    <property type="protein sequence ID" value="KAL0913084.1"/>
    <property type="molecule type" value="Genomic_DNA"/>
</dbReference>
<organism evidence="2 3">
    <name type="scientific">Dendrobium thyrsiflorum</name>
    <name type="common">Pinecone-like raceme dendrobium</name>
    <name type="synonym">Orchid</name>
    <dbReference type="NCBI Taxonomy" id="117978"/>
    <lineage>
        <taxon>Eukaryota</taxon>
        <taxon>Viridiplantae</taxon>
        <taxon>Streptophyta</taxon>
        <taxon>Embryophyta</taxon>
        <taxon>Tracheophyta</taxon>
        <taxon>Spermatophyta</taxon>
        <taxon>Magnoliopsida</taxon>
        <taxon>Liliopsida</taxon>
        <taxon>Asparagales</taxon>
        <taxon>Orchidaceae</taxon>
        <taxon>Epidendroideae</taxon>
        <taxon>Malaxideae</taxon>
        <taxon>Dendrobiinae</taxon>
        <taxon>Dendrobium</taxon>
    </lineage>
</organism>
<sequence>MSPYQGPEALLEVRKSSIKPSTIKGFNIESIQNHSFFPLIYSPCHSRKSINRAPFLLQKGTLEPELEEIKGEIEDCSCPLAPPRPPPDHRLKALQFAGPPPKGPT</sequence>
<reference evidence="2 3" key="1">
    <citation type="journal article" date="2024" name="Plant Biotechnol. J.">
        <title>Dendrobium thyrsiflorum genome and its molecular insights into genes involved in important horticultural traits.</title>
        <authorList>
            <person name="Chen B."/>
            <person name="Wang J.Y."/>
            <person name="Zheng P.J."/>
            <person name="Li K.L."/>
            <person name="Liang Y.M."/>
            <person name="Chen X.F."/>
            <person name="Zhang C."/>
            <person name="Zhao X."/>
            <person name="He X."/>
            <person name="Zhang G.Q."/>
            <person name="Liu Z.J."/>
            <person name="Xu Q."/>
        </authorList>
    </citation>
    <scope>NUCLEOTIDE SEQUENCE [LARGE SCALE GENOMIC DNA]</scope>
    <source>
        <strain evidence="2">GZMU011</strain>
    </source>
</reference>
<accession>A0ABD0UJX3</accession>
<keyword evidence="3" id="KW-1185">Reference proteome</keyword>
<feature type="non-terminal residue" evidence="2">
    <location>
        <position position="105"/>
    </location>
</feature>